<feature type="region of interest" description="Disordered" evidence="2">
    <location>
        <begin position="312"/>
        <end position="456"/>
    </location>
</feature>
<name>X8CUC3_MYCIT</name>
<dbReference type="PANTHER" id="PTHR46766">
    <property type="entry name" value="GLUTAMINE-RICH PROTEIN 2"/>
    <property type="match status" value="1"/>
</dbReference>
<evidence type="ECO:0000256" key="2">
    <source>
        <dbReference type="SAM" id="MobiDB-lite"/>
    </source>
</evidence>
<comment type="caution">
    <text evidence="4">The sequence shown here is derived from an EMBL/GenBank/DDBJ whole genome shotgun (WGS) entry which is preliminary data.</text>
</comment>
<gene>
    <name evidence="4" type="ORF">I550_2569</name>
</gene>
<accession>X8CUC3</accession>
<dbReference type="Gene3D" id="1.20.1260.20">
    <property type="entry name" value="PPE superfamily"/>
    <property type="match status" value="1"/>
</dbReference>
<evidence type="ECO:0000313" key="4">
    <source>
        <dbReference type="EMBL" id="EUA59421.1"/>
    </source>
</evidence>
<dbReference type="InterPro" id="IPR038332">
    <property type="entry name" value="PPE_sf"/>
</dbReference>
<evidence type="ECO:0000259" key="3">
    <source>
        <dbReference type="Pfam" id="PF00823"/>
    </source>
</evidence>
<evidence type="ECO:0000256" key="1">
    <source>
        <dbReference type="ARBA" id="ARBA00010652"/>
    </source>
</evidence>
<dbReference type="Pfam" id="PF00823">
    <property type="entry name" value="PPE"/>
    <property type="match status" value="1"/>
</dbReference>
<feature type="compositionally biased region" description="Pro residues" evidence="2">
    <location>
        <begin position="351"/>
        <end position="362"/>
    </location>
</feature>
<feature type="compositionally biased region" description="Low complexity" evidence="2">
    <location>
        <begin position="180"/>
        <end position="195"/>
    </location>
</feature>
<feature type="compositionally biased region" description="Basic residues" evidence="2">
    <location>
        <begin position="433"/>
        <end position="449"/>
    </location>
</feature>
<dbReference type="EMBL" id="JAOG01000001">
    <property type="protein sequence ID" value="EUA59421.1"/>
    <property type="molecule type" value="Genomic_DNA"/>
</dbReference>
<feature type="region of interest" description="Disordered" evidence="2">
    <location>
        <begin position="169"/>
        <end position="199"/>
    </location>
</feature>
<evidence type="ECO:0000313" key="5">
    <source>
        <dbReference type="Proteomes" id="UP000020825"/>
    </source>
</evidence>
<dbReference type="SUPFAM" id="SSF140459">
    <property type="entry name" value="PE/PPE dimer-like"/>
    <property type="match status" value="1"/>
</dbReference>
<dbReference type="FunFam" id="1.20.1260.20:FF:000001">
    <property type="entry name" value="PPE family protein PPE41"/>
    <property type="match status" value="1"/>
</dbReference>
<feature type="domain" description="PPE" evidence="3">
    <location>
        <begin position="2"/>
        <end position="165"/>
    </location>
</feature>
<sequence>MDFAVLPPEVNSARMYAGPGSGPMLAAAMAWDELAAALQSTADSYQAEITALTSGPWVGPSAAAMTAAITPYLEWMRTTGAQAEEAATQARAAAFAYETAFAETVPPPVITANRTLLASLVATNFLGQNTPAIATTETEYAEMWARDTAAMFGYAGSTASATRLTPFAEPDQTTNSGADQSGAVAQATGTAAGSTRNAVTQQSLSAVPNMLSRASLAPNALAADPSPVEALDVGADLITYFLDAPGSLVTFFVDAPAATIALPYDIAGALTGFHTDDIVSGWAGVQSFPGTGAVPPSPFPVITNPAGGFGTLASAGLGRPTPSAAYRYRPGGQPPPRRSDRPRWRCRRPASAPPRKPRPQPPQRHREPVRRDGGGEHGRARDGRHERVGSRAKPGRDGEIPARPEQARPEQEGQGGRVRNDPAGVGGGTDHEHRRRAARAGIAARRRNPHAAGIRGAEEAAAPRLTQRFRCRRCEKW</sequence>
<dbReference type="Proteomes" id="UP000020825">
    <property type="component" value="Unassembled WGS sequence"/>
</dbReference>
<reference evidence="4 5" key="1">
    <citation type="submission" date="2013-12" db="EMBL/GenBank/DDBJ databases">
        <authorList>
            <person name="Zelazny A."/>
            <person name="Olivier K."/>
            <person name="Holland S."/>
            <person name="Lenaerts A."/>
            <person name="Ordway D."/>
            <person name="DeGroote M.A."/>
            <person name="Parker T."/>
            <person name="Sizemore C."/>
            <person name="Tallon L.J."/>
            <person name="Sadzewicz L.K."/>
            <person name="Sengamalay N."/>
            <person name="Fraser C.M."/>
            <person name="Hine E."/>
            <person name="Shefchek K.A."/>
            <person name="Das S.P."/>
            <person name="Tettelin H."/>
        </authorList>
    </citation>
    <scope>NUCLEOTIDE SEQUENCE [LARGE SCALE GENOMIC DNA]</scope>
    <source>
        <strain evidence="4 5">1956</strain>
    </source>
</reference>
<dbReference type="AlphaFoldDB" id="X8CUC3"/>
<feature type="compositionally biased region" description="Basic and acidic residues" evidence="2">
    <location>
        <begin position="364"/>
        <end position="411"/>
    </location>
</feature>
<proteinExistence type="inferred from homology"/>
<comment type="similarity">
    <text evidence="1">Belongs to the mycobacterial PPE family.</text>
</comment>
<dbReference type="PATRIC" id="fig|1299331.3.peg.2502"/>
<dbReference type="InterPro" id="IPR000030">
    <property type="entry name" value="PPE_dom"/>
</dbReference>
<protein>
    <submittedName>
        <fullName evidence="4">PPE family protein</fullName>
    </submittedName>
</protein>
<dbReference type="GO" id="GO:0052572">
    <property type="term" value="P:response to host immune response"/>
    <property type="evidence" value="ECO:0007669"/>
    <property type="project" value="TreeGrafter"/>
</dbReference>
<dbReference type="PANTHER" id="PTHR46766:SF1">
    <property type="entry name" value="GLUTAMINE-RICH PROTEIN 2"/>
    <property type="match status" value="1"/>
</dbReference>
<organism evidence="4 5">
    <name type="scientific">Mycobacterium intracellulare 1956</name>
    <dbReference type="NCBI Taxonomy" id="1299331"/>
    <lineage>
        <taxon>Bacteria</taxon>
        <taxon>Bacillati</taxon>
        <taxon>Actinomycetota</taxon>
        <taxon>Actinomycetes</taxon>
        <taxon>Mycobacteriales</taxon>
        <taxon>Mycobacteriaceae</taxon>
        <taxon>Mycobacterium</taxon>
        <taxon>Mycobacterium avium complex (MAC)</taxon>
    </lineage>
</organism>